<dbReference type="PANTHER" id="PTHR43546">
    <property type="entry name" value="UPF0173 METAL-DEPENDENT HYDROLASE MJ1163-RELATED"/>
    <property type="match status" value="1"/>
</dbReference>
<feature type="domain" description="Metallo-beta-lactamase" evidence="2">
    <location>
        <begin position="68"/>
        <end position="255"/>
    </location>
</feature>
<dbReference type="EMBL" id="BMNA01000001">
    <property type="protein sequence ID" value="GGL85504.1"/>
    <property type="molecule type" value="Genomic_DNA"/>
</dbReference>
<gene>
    <name evidence="3" type="ORF">GCM10011594_01460</name>
</gene>
<name>A0A917SK99_9ACTN</name>
<keyword evidence="4" id="KW-1185">Reference proteome</keyword>
<dbReference type="InterPro" id="IPR036866">
    <property type="entry name" value="RibonucZ/Hydroxyglut_hydro"/>
</dbReference>
<comment type="caution">
    <text evidence="3">The sequence shown here is derived from an EMBL/GenBank/DDBJ whole genome shotgun (WGS) entry which is preliminary data.</text>
</comment>
<evidence type="ECO:0000313" key="4">
    <source>
        <dbReference type="Proteomes" id="UP000655208"/>
    </source>
</evidence>
<feature type="compositionally biased region" description="Pro residues" evidence="1">
    <location>
        <begin position="297"/>
        <end position="313"/>
    </location>
</feature>
<dbReference type="SUPFAM" id="SSF56281">
    <property type="entry name" value="Metallo-hydrolase/oxidoreductase"/>
    <property type="match status" value="1"/>
</dbReference>
<reference evidence="3" key="2">
    <citation type="submission" date="2020-09" db="EMBL/GenBank/DDBJ databases">
        <authorList>
            <person name="Sun Q."/>
            <person name="Zhou Y."/>
        </authorList>
    </citation>
    <scope>NUCLEOTIDE SEQUENCE</scope>
    <source>
        <strain evidence="3">CGMCC 4.7308</strain>
    </source>
</reference>
<dbReference type="InterPro" id="IPR050114">
    <property type="entry name" value="UPF0173_UPF0282_UlaG_hydrolase"/>
</dbReference>
<dbReference type="PANTHER" id="PTHR43546:SF7">
    <property type="entry name" value="METALLO-BETA-LACTAMASE DOMAIN-CONTAINING PROTEIN"/>
    <property type="match status" value="1"/>
</dbReference>
<feature type="region of interest" description="Disordered" evidence="1">
    <location>
        <begin position="1"/>
        <end position="29"/>
    </location>
</feature>
<evidence type="ECO:0000259" key="2">
    <source>
        <dbReference type="Pfam" id="PF12706"/>
    </source>
</evidence>
<dbReference type="Proteomes" id="UP000655208">
    <property type="component" value="Unassembled WGS sequence"/>
</dbReference>
<sequence length="313" mass="33499">MTGPAPSHAQATPSAVPGPPSGSPERMTGSLQFIGNATVLIRFGDLTLLTDPNFLHQGQYAYLGLGMATRRLREPALSIAELPPLDGIVLSHLHGDHWDRAARRGLDRDLPVVTTHKAARRLRQRHFSHAVGLATWSDSVLVHGRTQARITALPGRHAPLPVHRLLPPVMGSMVELGPADGPPQVRLYISGDTLLVDELADIPRRFPHIDHGLFHLGGTRLPTGWSHGLMVTMDGRQGADLLELVRPATVTPIHHDDYTVFTSPLTAFTAEVGRRGLGDRVTYVEPGGTVELRGRATPPPTPPPGGGAPAPAG</sequence>
<feature type="region of interest" description="Disordered" evidence="1">
    <location>
        <begin position="288"/>
        <end position="313"/>
    </location>
</feature>
<dbReference type="Gene3D" id="3.60.15.10">
    <property type="entry name" value="Ribonuclease Z/Hydroxyacylglutathione hydrolase-like"/>
    <property type="match status" value="1"/>
</dbReference>
<proteinExistence type="predicted"/>
<dbReference type="InterPro" id="IPR001279">
    <property type="entry name" value="Metallo-B-lactamas"/>
</dbReference>
<reference evidence="3" key="1">
    <citation type="journal article" date="2014" name="Int. J. Syst. Evol. Microbiol.">
        <title>Complete genome sequence of Corynebacterium casei LMG S-19264T (=DSM 44701T), isolated from a smear-ripened cheese.</title>
        <authorList>
            <consortium name="US DOE Joint Genome Institute (JGI-PGF)"/>
            <person name="Walter F."/>
            <person name="Albersmeier A."/>
            <person name="Kalinowski J."/>
            <person name="Ruckert C."/>
        </authorList>
    </citation>
    <scope>NUCLEOTIDE SEQUENCE</scope>
    <source>
        <strain evidence="3">CGMCC 4.7308</strain>
    </source>
</reference>
<organism evidence="3 4">
    <name type="scientific">Nakamurella endophytica</name>
    <dbReference type="NCBI Taxonomy" id="1748367"/>
    <lineage>
        <taxon>Bacteria</taxon>
        <taxon>Bacillati</taxon>
        <taxon>Actinomycetota</taxon>
        <taxon>Actinomycetes</taxon>
        <taxon>Nakamurellales</taxon>
        <taxon>Nakamurellaceae</taxon>
        <taxon>Nakamurella</taxon>
    </lineage>
</organism>
<dbReference type="Pfam" id="PF12706">
    <property type="entry name" value="Lactamase_B_2"/>
    <property type="match status" value="1"/>
</dbReference>
<evidence type="ECO:0000256" key="1">
    <source>
        <dbReference type="SAM" id="MobiDB-lite"/>
    </source>
</evidence>
<evidence type="ECO:0000313" key="3">
    <source>
        <dbReference type="EMBL" id="GGL85504.1"/>
    </source>
</evidence>
<dbReference type="AlphaFoldDB" id="A0A917SK99"/>
<accession>A0A917SK99</accession>
<protein>
    <recommendedName>
        <fullName evidence="2">Metallo-beta-lactamase domain-containing protein</fullName>
    </recommendedName>
</protein>